<evidence type="ECO:0000313" key="3">
    <source>
        <dbReference type="Proteomes" id="UP000728968"/>
    </source>
</evidence>
<feature type="domain" description="HTH cro/C1-type" evidence="1">
    <location>
        <begin position="7"/>
        <end position="61"/>
    </location>
</feature>
<comment type="caution">
    <text evidence="2">The sequence shown here is derived from an EMBL/GenBank/DDBJ whole genome shotgun (WGS) entry which is preliminary data.</text>
</comment>
<organism evidence="2 3">
    <name type="scientific">Fusobacterium mortiferum</name>
    <dbReference type="NCBI Taxonomy" id="850"/>
    <lineage>
        <taxon>Bacteria</taxon>
        <taxon>Fusobacteriati</taxon>
        <taxon>Fusobacteriota</taxon>
        <taxon>Fusobacteriia</taxon>
        <taxon>Fusobacteriales</taxon>
        <taxon>Fusobacteriaceae</taxon>
        <taxon>Fusobacterium</taxon>
    </lineage>
</organism>
<dbReference type="RefSeq" id="WP_204715823.1">
    <property type="nucleotide sequence ID" value="NZ_JACJLT010000018.1"/>
</dbReference>
<dbReference type="Pfam" id="PF13560">
    <property type="entry name" value="HTH_31"/>
    <property type="match status" value="1"/>
</dbReference>
<keyword evidence="3" id="KW-1185">Reference proteome</keyword>
<sequence>MKNGEFLKEKRLEKKLSLRQLAYKTGLSHTYISDIEKGNLIGTTETHEKIMNALNFTSNERETFYNLLLEDETLPKYVYEKLKNSQDEIEMLKTENIKLKQQISINNNNNIGNISAGNVTFSINDNNSNLSLEGLSTEQIEEVKKYIEFLKVQNKIKGK</sequence>
<dbReference type="SMART" id="SM00530">
    <property type="entry name" value="HTH_XRE"/>
    <property type="match status" value="1"/>
</dbReference>
<dbReference type="Proteomes" id="UP000728968">
    <property type="component" value="Unassembled WGS sequence"/>
</dbReference>
<dbReference type="CDD" id="cd00093">
    <property type="entry name" value="HTH_XRE"/>
    <property type="match status" value="1"/>
</dbReference>
<proteinExistence type="predicted"/>
<evidence type="ECO:0000259" key="1">
    <source>
        <dbReference type="PROSITE" id="PS50943"/>
    </source>
</evidence>
<protein>
    <submittedName>
        <fullName evidence="2">Helix-turn-helix transcriptional regulator</fullName>
    </submittedName>
</protein>
<name>A0ABS2G288_FUSMR</name>
<dbReference type="Gene3D" id="1.10.260.40">
    <property type="entry name" value="lambda repressor-like DNA-binding domains"/>
    <property type="match status" value="1"/>
</dbReference>
<dbReference type="PROSITE" id="PS50943">
    <property type="entry name" value="HTH_CROC1"/>
    <property type="match status" value="1"/>
</dbReference>
<accession>A0ABS2G288</accession>
<gene>
    <name evidence="2" type="ORF">H6A04_03385</name>
</gene>
<reference evidence="2 3" key="1">
    <citation type="journal article" date="2021" name="Sci. Rep.">
        <title>The distribution of antibiotic resistance genes in chicken gut microbiota commensals.</title>
        <authorList>
            <person name="Juricova H."/>
            <person name="Matiasovicova J."/>
            <person name="Kubasova T."/>
            <person name="Cejkova D."/>
            <person name="Rychlik I."/>
        </authorList>
    </citation>
    <scope>NUCLEOTIDE SEQUENCE [LARGE SCALE GENOMIC DNA]</scope>
    <source>
        <strain evidence="2 3">An425</strain>
    </source>
</reference>
<evidence type="ECO:0000313" key="2">
    <source>
        <dbReference type="EMBL" id="MBM6874703.1"/>
    </source>
</evidence>
<dbReference type="EMBL" id="JACJLT010000018">
    <property type="protein sequence ID" value="MBM6874703.1"/>
    <property type="molecule type" value="Genomic_DNA"/>
</dbReference>
<dbReference type="InterPro" id="IPR001387">
    <property type="entry name" value="Cro/C1-type_HTH"/>
</dbReference>
<dbReference type="SUPFAM" id="SSF47413">
    <property type="entry name" value="lambda repressor-like DNA-binding domains"/>
    <property type="match status" value="1"/>
</dbReference>
<dbReference type="InterPro" id="IPR010982">
    <property type="entry name" value="Lambda_DNA-bd_dom_sf"/>
</dbReference>